<dbReference type="Proteomes" id="UP000776276">
    <property type="component" value="Unassembled WGS sequence"/>
</dbReference>
<sequence length="601" mass="61484">MRPRNRAIALAALAGAAAIALPVLAQDSRPESLLPPGFGEPAPAPAAGAAPAAPTPAAPAAPAPVTALPAAEGQQIVTVAAPPPPSPDELAAAEEAKQADELPPQARRPIDRVGPLAVARGGFAPDAFGRADGRFLVGLMTRLDAPVASRWASMLLRRALLSPIPAPARVQPADWVAERAALLLRMGEADAARLLVQSVDGDRYTARLYAVALATAEATSDPVALCGIADRGAAANKAPEWQLARAICAGLSGDSATSGEILDKARADRTAGGIDLLLAEKLAAAGTNDRRAITISWRSVNKLTPWRFGMGNAAFVPLTPQLLEGGGPAMTAWAARTPAIPYSARIDPARTAAVLGVFSNSALVDLYSTLGDDADPTAEDNSVTGRLRLAYAAPEQSDRVAALRKIWADPPTAADRYANAILTARAAALIQPKDDFASDAGDLIAAMLSAGFDRRAAQWAPLLPSGSSGELGWSLLAVAAPRPVITIDAKRIAGMGQTRRAQLLVAGLAGLGRLPADALGELDGATAAGLGHQDAWTRAIDGAAARGQSGMVALLAAIGLQSPAWDGVPPAYLRHIVAALAATGHEAEARMIAAEAISRSA</sequence>
<evidence type="ECO:0000313" key="4">
    <source>
        <dbReference type="Proteomes" id="UP000776276"/>
    </source>
</evidence>
<feature type="region of interest" description="Disordered" evidence="1">
    <location>
        <begin position="29"/>
        <end position="64"/>
    </location>
</feature>
<feature type="compositionally biased region" description="Pro residues" evidence="1">
    <location>
        <begin position="53"/>
        <end position="62"/>
    </location>
</feature>
<keyword evidence="2" id="KW-0732">Signal</keyword>
<proteinExistence type="predicted"/>
<evidence type="ECO:0000313" key="3">
    <source>
        <dbReference type="EMBL" id="MBU3076367.1"/>
    </source>
</evidence>
<accession>A0ABS6BDH9</accession>
<dbReference type="EMBL" id="JAHKRT010000001">
    <property type="protein sequence ID" value="MBU3076367.1"/>
    <property type="molecule type" value="Genomic_DNA"/>
</dbReference>
<evidence type="ECO:0008006" key="5">
    <source>
        <dbReference type="Google" id="ProtNLM"/>
    </source>
</evidence>
<feature type="chain" id="PRO_5047369399" description="Antifreeze glycopeptide polyprotein" evidence="2">
    <location>
        <begin position="26"/>
        <end position="601"/>
    </location>
</feature>
<keyword evidence="4" id="KW-1185">Reference proteome</keyword>
<organism evidence="3 4">
    <name type="scientific">Sphingomonas quercus</name>
    <dbReference type="NCBI Taxonomy" id="2842451"/>
    <lineage>
        <taxon>Bacteria</taxon>
        <taxon>Pseudomonadati</taxon>
        <taxon>Pseudomonadota</taxon>
        <taxon>Alphaproteobacteria</taxon>
        <taxon>Sphingomonadales</taxon>
        <taxon>Sphingomonadaceae</taxon>
        <taxon>Sphingomonas</taxon>
    </lineage>
</organism>
<dbReference type="RefSeq" id="WP_216318426.1">
    <property type="nucleotide sequence ID" value="NZ_JAHKRT010000001.1"/>
</dbReference>
<name>A0ABS6BDH9_9SPHN</name>
<feature type="signal peptide" evidence="2">
    <location>
        <begin position="1"/>
        <end position="25"/>
    </location>
</feature>
<comment type="caution">
    <text evidence="3">The sequence shown here is derived from an EMBL/GenBank/DDBJ whole genome shotgun (WGS) entry which is preliminary data.</text>
</comment>
<evidence type="ECO:0000256" key="2">
    <source>
        <dbReference type="SAM" id="SignalP"/>
    </source>
</evidence>
<gene>
    <name evidence="3" type="ORF">KOF26_00695</name>
</gene>
<evidence type="ECO:0000256" key="1">
    <source>
        <dbReference type="SAM" id="MobiDB-lite"/>
    </source>
</evidence>
<reference evidence="3 4" key="1">
    <citation type="submission" date="2021-06" db="EMBL/GenBank/DDBJ databases">
        <title>Sphingomonas sp. XMGL2, whole genome shotgun sequencing project.</title>
        <authorList>
            <person name="Zhao G."/>
            <person name="Shen L."/>
        </authorList>
    </citation>
    <scope>NUCLEOTIDE SEQUENCE [LARGE SCALE GENOMIC DNA]</scope>
    <source>
        <strain evidence="3 4">XMGL2</strain>
    </source>
</reference>
<protein>
    <recommendedName>
        <fullName evidence="5">Antifreeze glycopeptide polyprotein</fullName>
    </recommendedName>
</protein>
<feature type="region of interest" description="Disordered" evidence="1">
    <location>
        <begin position="78"/>
        <end position="108"/>
    </location>
</feature>